<evidence type="ECO:0000313" key="3">
    <source>
        <dbReference type="EMBL" id="TLD71394.1"/>
    </source>
</evidence>
<dbReference type="AlphaFoldDB" id="A0A5R8KGH0"/>
<comment type="caution">
    <text evidence="3">The sequence shown here is derived from an EMBL/GenBank/DDBJ whole genome shotgun (WGS) entry which is preliminary data.</text>
</comment>
<organism evidence="3 4">
    <name type="scientific">Phragmitibacter flavus</name>
    <dbReference type="NCBI Taxonomy" id="2576071"/>
    <lineage>
        <taxon>Bacteria</taxon>
        <taxon>Pseudomonadati</taxon>
        <taxon>Verrucomicrobiota</taxon>
        <taxon>Verrucomicrobiia</taxon>
        <taxon>Verrucomicrobiales</taxon>
        <taxon>Verrucomicrobiaceae</taxon>
        <taxon>Phragmitibacter</taxon>
    </lineage>
</organism>
<dbReference type="SUPFAM" id="SSF54534">
    <property type="entry name" value="FKBP-like"/>
    <property type="match status" value="1"/>
</dbReference>
<evidence type="ECO:0000256" key="1">
    <source>
        <dbReference type="PROSITE-ProRule" id="PRU00278"/>
    </source>
</evidence>
<keyword evidence="4" id="KW-1185">Reference proteome</keyword>
<dbReference type="Proteomes" id="UP000306196">
    <property type="component" value="Unassembled WGS sequence"/>
</dbReference>
<proteinExistence type="predicted"/>
<dbReference type="GO" id="GO:0003755">
    <property type="term" value="F:peptidyl-prolyl cis-trans isomerase activity"/>
    <property type="evidence" value="ECO:0007669"/>
    <property type="project" value="UniProtKB-KW"/>
</dbReference>
<dbReference type="InterPro" id="IPR050245">
    <property type="entry name" value="PrsA_foldase"/>
</dbReference>
<name>A0A5R8KGH0_9BACT</name>
<feature type="domain" description="PpiC" evidence="2">
    <location>
        <begin position="180"/>
        <end position="279"/>
    </location>
</feature>
<dbReference type="PANTHER" id="PTHR47245">
    <property type="entry name" value="PEPTIDYLPROLYL ISOMERASE"/>
    <property type="match status" value="1"/>
</dbReference>
<dbReference type="InterPro" id="IPR000297">
    <property type="entry name" value="PPIase_PpiC"/>
</dbReference>
<gene>
    <name evidence="3" type="ORF">FEM03_07650</name>
</gene>
<reference evidence="3 4" key="1">
    <citation type="submission" date="2019-05" db="EMBL/GenBank/DDBJ databases">
        <title>Verrucobacter flavum gen. nov., sp. nov. a new member of the family Verrucomicrobiaceae.</title>
        <authorList>
            <person name="Szuroczki S."/>
            <person name="Abbaszade G."/>
            <person name="Szabo A."/>
            <person name="Felfoldi T."/>
            <person name="Schumann P."/>
            <person name="Boka K."/>
            <person name="Keki Z."/>
            <person name="Toumi M."/>
            <person name="Toth E."/>
        </authorList>
    </citation>
    <scope>NUCLEOTIDE SEQUENCE [LARGE SCALE GENOMIC DNA]</scope>
    <source>
        <strain evidence="3 4">MG-N-17</strain>
    </source>
</reference>
<dbReference type="EMBL" id="VAUV01000005">
    <property type="protein sequence ID" value="TLD71394.1"/>
    <property type="molecule type" value="Genomic_DNA"/>
</dbReference>
<evidence type="ECO:0000259" key="2">
    <source>
        <dbReference type="PROSITE" id="PS50198"/>
    </source>
</evidence>
<sequence length="337" mass="38670">MPHPRGHSLILTVLLLLLTAGGVLIWWQNHLNRQATIAQVGTTPIARSQLALALRNHVWRHNLHWQTLASPRQDAERQIVLDQLIHSHLLAQLPSAEETRAQTEADQRFQQFTKQFEGANTWQTRAATQNLDEILLRQQLLHEARLSISIENHLANHPDQPTEAEARAYFAEHSGHFTVPESARASHLFLTIHDKERPNAESNIRAYHQQLITNLATLPNLATRYSDDPRTKKTRGELDWFSRDRVPPDFASNVFALTPGQLSPPFITDLGWHIVKLHEKRPARPATFDEVKPEILAHLHTQFRRTALQTWLTQQRQNAAIQIHPDRLNTLQPAPYQ</sequence>
<keyword evidence="1" id="KW-0697">Rotamase</keyword>
<dbReference type="InterPro" id="IPR046357">
    <property type="entry name" value="PPIase_dom_sf"/>
</dbReference>
<dbReference type="PANTHER" id="PTHR47245:SF2">
    <property type="entry name" value="PEPTIDYL-PROLYL CIS-TRANS ISOMERASE HP_0175-RELATED"/>
    <property type="match status" value="1"/>
</dbReference>
<accession>A0A5R8KGH0</accession>
<dbReference type="SUPFAM" id="SSF109998">
    <property type="entry name" value="Triger factor/SurA peptide-binding domain-like"/>
    <property type="match status" value="1"/>
</dbReference>
<dbReference type="RefSeq" id="WP_138085607.1">
    <property type="nucleotide sequence ID" value="NZ_VAUV01000005.1"/>
</dbReference>
<dbReference type="InterPro" id="IPR027304">
    <property type="entry name" value="Trigger_fact/SurA_dom_sf"/>
</dbReference>
<dbReference type="Pfam" id="PF00639">
    <property type="entry name" value="Rotamase"/>
    <property type="match status" value="1"/>
</dbReference>
<evidence type="ECO:0000313" key="4">
    <source>
        <dbReference type="Proteomes" id="UP000306196"/>
    </source>
</evidence>
<dbReference type="Gene3D" id="3.10.50.40">
    <property type="match status" value="1"/>
</dbReference>
<keyword evidence="1" id="KW-0413">Isomerase</keyword>
<dbReference type="PROSITE" id="PS50198">
    <property type="entry name" value="PPIC_PPIASE_2"/>
    <property type="match status" value="1"/>
</dbReference>
<protein>
    <recommendedName>
        <fullName evidence="2">PpiC domain-containing protein</fullName>
    </recommendedName>
</protein>
<dbReference type="OrthoDB" id="188055at2"/>